<reference evidence="3" key="1">
    <citation type="journal article" date="2017" name="Nat. Ecol. Evol.">
        <title>Genome expansion and lineage-specific genetic innovations in the forest pathogenic fungi Armillaria.</title>
        <authorList>
            <person name="Sipos G."/>
            <person name="Prasanna A.N."/>
            <person name="Walter M.C."/>
            <person name="O'Connor E."/>
            <person name="Balint B."/>
            <person name="Krizsan K."/>
            <person name="Kiss B."/>
            <person name="Hess J."/>
            <person name="Varga T."/>
            <person name="Slot J."/>
            <person name="Riley R."/>
            <person name="Boka B."/>
            <person name="Rigling D."/>
            <person name="Barry K."/>
            <person name="Lee J."/>
            <person name="Mihaltcheva S."/>
            <person name="LaButti K."/>
            <person name="Lipzen A."/>
            <person name="Waldron R."/>
            <person name="Moloney N.M."/>
            <person name="Sperisen C."/>
            <person name="Kredics L."/>
            <person name="Vagvoelgyi C."/>
            <person name="Patrignani A."/>
            <person name="Fitzpatrick D."/>
            <person name="Nagy I."/>
            <person name="Doyle S."/>
            <person name="Anderson J.B."/>
            <person name="Grigoriev I.V."/>
            <person name="Gueldener U."/>
            <person name="Muensterkoetter M."/>
            <person name="Nagy L.G."/>
        </authorList>
    </citation>
    <scope>NUCLEOTIDE SEQUENCE [LARGE SCALE GENOMIC DNA]</scope>
    <source>
        <strain evidence="3">Ar21-2</strain>
    </source>
</reference>
<proteinExistence type="predicted"/>
<dbReference type="InParanoid" id="A0A2H3DN73"/>
<evidence type="ECO:0000313" key="2">
    <source>
        <dbReference type="EMBL" id="PBK89703.1"/>
    </source>
</evidence>
<keyword evidence="3" id="KW-1185">Reference proteome</keyword>
<gene>
    <name evidence="2" type="ORF">ARMGADRAFT_1083665</name>
</gene>
<accession>A0A2H3DN73</accession>
<feature type="region of interest" description="Disordered" evidence="1">
    <location>
        <begin position="1"/>
        <end position="24"/>
    </location>
</feature>
<evidence type="ECO:0000256" key="1">
    <source>
        <dbReference type="SAM" id="MobiDB-lite"/>
    </source>
</evidence>
<feature type="compositionally biased region" description="Basic and acidic residues" evidence="1">
    <location>
        <begin position="1"/>
        <end position="12"/>
    </location>
</feature>
<dbReference type="AlphaFoldDB" id="A0A2H3DN73"/>
<evidence type="ECO:0000313" key="3">
    <source>
        <dbReference type="Proteomes" id="UP000217790"/>
    </source>
</evidence>
<dbReference type="Proteomes" id="UP000217790">
    <property type="component" value="Unassembled WGS sequence"/>
</dbReference>
<protein>
    <submittedName>
        <fullName evidence="2">Uncharacterized protein</fullName>
    </submittedName>
</protein>
<organism evidence="2 3">
    <name type="scientific">Armillaria gallica</name>
    <name type="common">Bulbous honey fungus</name>
    <name type="synonym">Armillaria bulbosa</name>
    <dbReference type="NCBI Taxonomy" id="47427"/>
    <lineage>
        <taxon>Eukaryota</taxon>
        <taxon>Fungi</taxon>
        <taxon>Dikarya</taxon>
        <taxon>Basidiomycota</taxon>
        <taxon>Agaricomycotina</taxon>
        <taxon>Agaricomycetes</taxon>
        <taxon>Agaricomycetidae</taxon>
        <taxon>Agaricales</taxon>
        <taxon>Marasmiineae</taxon>
        <taxon>Physalacriaceae</taxon>
        <taxon>Armillaria</taxon>
    </lineage>
</organism>
<dbReference type="EMBL" id="KZ293668">
    <property type="protein sequence ID" value="PBK89703.1"/>
    <property type="molecule type" value="Genomic_DNA"/>
</dbReference>
<sequence length="147" mass="15584">MSYQYDSKKAETVLDGGGGGGRGETEKVGHVQVCAGQQPSFAPSASSLPSSQPPSLVFAVYLNYSSGNPLLLSWPTETSRIDLLWSGRQGGGERDIELINHPWLLVLPGDTARSSQGKIPTSTYAALPKDLPTMIAGSAFPPRFSYG</sequence>
<name>A0A2H3DN73_ARMGA</name>